<evidence type="ECO:0000256" key="2">
    <source>
        <dbReference type="ARBA" id="ARBA00022771"/>
    </source>
</evidence>
<reference evidence="7" key="1">
    <citation type="submission" date="2019-10" db="EMBL/GenBank/DDBJ databases">
        <authorList>
            <person name="Soares A.E.R."/>
            <person name="Aleixo A."/>
            <person name="Schneider P."/>
            <person name="Miyaki C.Y."/>
            <person name="Schneider M.P."/>
            <person name="Mello C."/>
            <person name="Vasconcelos A.T.R."/>
        </authorList>
    </citation>
    <scope>NUCLEOTIDE SEQUENCE</scope>
    <source>
        <tissue evidence="7">Muscle</tissue>
    </source>
</reference>
<feature type="domain" description="RING-type" evidence="6">
    <location>
        <begin position="17"/>
        <end position="58"/>
    </location>
</feature>
<dbReference type="SMART" id="SM00184">
    <property type="entry name" value="RING"/>
    <property type="match status" value="1"/>
</dbReference>
<sequence length="213" mass="25656">MEEARYEPAAPGAIRNCFICLGPLESPMAVVPCGHVFCHGCIQRQAATAAGATCPLCRDPIWATRPLQGQDNCAEVAPHRRHLQPLMVRQRRQQRRRQRRWRQRQQRRRQKLRRQWRRRQQRHRQQQRQRPGRGGRRRRNFSDRYREQSPPPVPIPRDWIVTEEWSWEERFWPGPWQERALRPHQARQEDQGSRDHVHSVPLDVFEDDLSWSP</sequence>
<dbReference type="Pfam" id="PF13923">
    <property type="entry name" value="zf-C3HC4_2"/>
    <property type="match status" value="1"/>
</dbReference>
<keyword evidence="8" id="KW-1185">Reference proteome</keyword>
<dbReference type="Proteomes" id="UP001145742">
    <property type="component" value="Unassembled WGS sequence"/>
</dbReference>
<keyword evidence="1" id="KW-0479">Metal-binding</keyword>
<feature type="region of interest" description="Disordered" evidence="5">
    <location>
        <begin position="178"/>
        <end position="213"/>
    </location>
</feature>
<dbReference type="SUPFAM" id="SSF57850">
    <property type="entry name" value="RING/U-box"/>
    <property type="match status" value="1"/>
</dbReference>
<dbReference type="Gene3D" id="3.30.40.10">
    <property type="entry name" value="Zinc/RING finger domain, C3HC4 (zinc finger)"/>
    <property type="match status" value="1"/>
</dbReference>
<evidence type="ECO:0000256" key="3">
    <source>
        <dbReference type="ARBA" id="ARBA00022833"/>
    </source>
</evidence>
<keyword evidence="2 4" id="KW-0863">Zinc-finger</keyword>
<evidence type="ECO:0000256" key="1">
    <source>
        <dbReference type="ARBA" id="ARBA00022723"/>
    </source>
</evidence>
<evidence type="ECO:0000256" key="4">
    <source>
        <dbReference type="PROSITE-ProRule" id="PRU00175"/>
    </source>
</evidence>
<dbReference type="InterPro" id="IPR001841">
    <property type="entry name" value="Znf_RING"/>
</dbReference>
<organism evidence="7 8">
    <name type="scientific">Willisornis vidua</name>
    <name type="common">Xingu scale-backed antbird</name>
    <dbReference type="NCBI Taxonomy" id="1566151"/>
    <lineage>
        <taxon>Eukaryota</taxon>
        <taxon>Metazoa</taxon>
        <taxon>Chordata</taxon>
        <taxon>Craniata</taxon>
        <taxon>Vertebrata</taxon>
        <taxon>Euteleostomi</taxon>
        <taxon>Archelosauria</taxon>
        <taxon>Archosauria</taxon>
        <taxon>Dinosauria</taxon>
        <taxon>Saurischia</taxon>
        <taxon>Theropoda</taxon>
        <taxon>Coelurosauria</taxon>
        <taxon>Aves</taxon>
        <taxon>Neognathae</taxon>
        <taxon>Neoaves</taxon>
        <taxon>Telluraves</taxon>
        <taxon>Australaves</taxon>
        <taxon>Passeriformes</taxon>
        <taxon>Thamnophilidae</taxon>
        <taxon>Willisornis</taxon>
    </lineage>
</organism>
<dbReference type="PROSITE" id="PS50089">
    <property type="entry name" value="ZF_RING_2"/>
    <property type="match status" value="1"/>
</dbReference>
<gene>
    <name evidence="7" type="ORF">WISP_43192</name>
</gene>
<feature type="region of interest" description="Disordered" evidence="5">
    <location>
        <begin position="89"/>
        <end position="153"/>
    </location>
</feature>
<proteinExistence type="predicted"/>
<feature type="compositionally biased region" description="Basic residues" evidence="5">
    <location>
        <begin position="89"/>
        <end position="139"/>
    </location>
</feature>
<feature type="compositionally biased region" description="Basic and acidic residues" evidence="5">
    <location>
        <begin position="186"/>
        <end position="198"/>
    </location>
</feature>
<dbReference type="InterPro" id="IPR017907">
    <property type="entry name" value="Znf_RING_CS"/>
</dbReference>
<evidence type="ECO:0000313" key="8">
    <source>
        <dbReference type="Proteomes" id="UP001145742"/>
    </source>
</evidence>
<comment type="caution">
    <text evidence="7">The sequence shown here is derived from an EMBL/GenBank/DDBJ whole genome shotgun (WGS) entry which is preliminary data.</text>
</comment>
<keyword evidence="3" id="KW-0862">Zinc</keyword>
<evidence type="ECO:0000256" key="5">
    <source>
        <dbReference type="SAM" id="MobiDB-lite"/>
    </source>
</evidence>
<name>A0ABQ9DKN4_9PASS</name>
<protein>
    <recommendedName>
        <fullName evidence="6">RING-type domain-containing protein</fullName>
    </recommendedName>
</protein>
<dbReference type="EMBL" id="WHWB01033214">
    <property type="protein sequence ID" value="KAJ7421353.1"/>
    <property type="molecule type" value="Genomic_DNA"/>
</dbReference>
<dbReference type="InterPro" id="IPR013083">
    <property type="entry name" value="Znf_RING/FYVE/PHD"/>
</dbReference>
<evidence type="ECO:0000259" key="6">
    <source>
        <dbReference type="PROSITE" id="PS50089"/>
    </source>
</evidence>
<feature type="compositionally biased region" description="Acidic residues" evidence="5">
    <location>
        <begin position="204"/>
        <end position="213"/>
    </location>
</feature>
<accession>A0ABQ9DKN4</accession>
<dbReference type="PROSITE" id="PS00518">
    <property type="entry name" value="ZF_RING_1"/>
    <property type="match status" value="1"/>
</dbReference>
<evidence type="ECO:0000313" key="7">
    <source>
        <dbReference type="EMBL" id="KAJ7421353.1"/>
    </source>
</evidence>